<reference evidence="2" key="1">
    <citation type="submission" date="2021-06" db="EMBL/GenBank/DDBJ databases">
        <authorList>
            <person name="Kallberg Y."/>
            <person name="Tangrot J."/>
            <person name="Rosling A."/>
        </authorList>
    </citation>
    <scope>NUCLEOTIDE SEQUENCE</scope>
    <source>
        <strain evidence="2">CL551</strain>
    </source>
</reference>
<dbReference type="InterPro" id="IPR015943">
    <property type="entry name" value="WD40/YVTN_repeat-like_dom_sf"/>
</dbReference>
<accession>A0A9N9JM97</accession>
<gene>
    <name evidence="2" type="ORF">AMORRO_LOCUS17838</name>
</gene>
<proteinExistence type="predicted"/>
<keyword evidence="3" id="KW-1185">Reference proteome</keyword>
<evidence type="ECO:0000313" key="2">
    <source>
        <dbReference type="EMBL" id="CAG8787288.1"/>
    </source>
</evidence>
<dbReference type="Proteomes" id="UP000789342">
    <property type="component" value="Unassembled WGS sequence"/>
</dbReference>
<sequence>WPYLPSFVIELSSIQSRIKNVIDMRFLYDYYEPTLAILFEPCQTWPGKLNSNKDTCSLVVVSLDISQKMYPVIYSMDNLPHSCVKLISIPKPVGGILVITANAIIHVDQSSKGIGVSVNGYALSTTDFPLDRSFEYLGLSLEGSHHVFLDTDEILLALRNGDLCLMKLVKDGRSVSRIELKKV</sequence>
<organism evidence="2 3">
    <name type="scientific">Acaulospora morrowiae</name>
    <dbReference type="NCBI Taxonomy" id="94023"/>
    <lineage>
        <taxon>Eukaryota</taxon>
        <taxon>Fungi</taxon>
        <taxon>Fungi incertae sedis</taxon>
        <taxon>Mucoromycota</taxon>
        <taxon>Glomeromycotina</taxon>
        <taxon>Glomeromycetes</taxon>
        <taxon>Diversisporales</taxon>
        <taxon>Acaulosporaceae</taxon>
        <taxon>Acaulospora</taxon>
    </lineage>
</organism>
<feature type="non-terminal residue" evidence="2">
    <location>
        <position position="1"/>
    </location>
</feature>
<dbReference type="PANTHER" id="PTHR10644">
    <property type="entry name" value="DNA REPAIR/RNA PROCESSING CPSF FAMILY"/>
    <property type="match status" value="1"/>
</dbReference>
<dbReference type="Pfam" id="PF10433">
    <property type="entry name" value="Beta-prop_RSE1_1st"/>
    <property type="match status" value="1"/>
</dbReference>
<evidence type="ECO:0000313" key="3">
    <source>
        <dbReference type="Proteomes" id="UP000789342"/>
    </source>
</evidence>
<dbReference type="Gene3D" id="2.130.10.10">
    <property type="entry name" value="YVTN repeat-like/Quinoprotein amine dehydrogenase"/>
    <property type="match status" value="1"/>
</dbReference>
<comment type="caution">
    <text evidence="2">The sequence shown here is derived from an EMBL/GenBank/DDBJ whole genome shotgun (WGS) entry which is preliminary data.</text>
</comment>
<dbReference type="InterPro" id="IPR050358">
    <property type="entry name" value="RSE1/DDB1/CFT1"/>
</dbReference>
<dbReference type="EMBL" id="CAJVPV010057856">
    <property type="protein sequence ID" value="CAG8787288.1"/>
    <property type="molecule type" value="Genomic_DNA"/>
</dbReference>
<protein>
    <submittedName>
        <fullName evidence="2">5987_t:CDS:1</fullName>
    </submittedName>
</protein>
<name>A0A9N9JM97_9GLOM</name>
<dbReference type="AlphaFoldDB" id="A0A9N9JM97"/>
<dbReference type="InterPro" id="IPR018846">
    <property type="entry name" value="Beta-prop_RSE1/DDB1/CPSF1_1st"/>
</dbReference>
<evidence type="ECO:0000259" key="1">
    <source>
        <dbReference type="Pfam" id="PF10433"/>
    </source>
</evidence>
<dbReference type="OrthoDB" id="6109at2759"/>
<feature type="domain" description="RSE1/DDB1/CPSF1 first beta-propeller" evidence="1">
    <location>
        <begin position="20"/>
        <end position="182"/>
    </location>
</feature>
<feature type="non-terminal residue" evidence="2">
    <location>
        <position position="183"/>
    </location>
</feature>